<organism evidence="2">
    <name type="scientific">Anopheles atroparvus</name>
    <name type="common">European mosquito</name>
    <dbReference type="NCBI Taxonomy" id="41427"/>
    <lineage>
        <taxon>Eukaryota</taxon>
        <taxon>Metazoa</taxon>
        <taxon>Ecdysozoa</taxon>
        <taxon>Arthropoda</taxon>
        <taxon>Hexapoda</taxon>
        <taxon>Insecta</taxon>
        <taxon>Pterygota</taxon>
        <taxon>Neoptera</taxon>
        <taxon>Endopterygota</taxon>
        <taxon>Diptera</taxon>
        <taxon>Nematocera</taxon>
        <taxon>Culicoidea</taxon>
        <taxon>Culicidae</taxon>
        <taxon>Anophelinae</taxon>
        <taxon>Anopheles</taxon>
    </lineage>
</organism>
<name>A0A182JE73_ANOAO</name>
<reference evidence="2" key="1">
    <citation type="submission" date="2022-08" db="UniProtKB">
        <authorList>
            <consortium name="EnsemblMetazoa"/>
        </authorList>
    </citation>
    <scope>IDENTIFICATION</scope>
    <source>
        <strain evidence="2">EBRO</strain>
    </source>
</reference>
<protein>
    <submittedName>
        <fullName evidence="2">Uncharacterized protein</fullName>
    </submittedName>
</protein>
<evidence type="ECO:0000256" key="1">
    <source>
        <dbReference type="SAM" id="MobiDB-lite"/>
    </source>
</evidence>
<accession>A0A182JE73</accession>
<dbReference type="VEuPathDB" id="VectorBase:AATE016416"/>
<feature type="compositionally biased region" description="Basic and acidic residues" evidence="1">
    <location>
        <begin position="15"/>
        <end position="30"/>
    </location>
</feature>
<evidence type="ECO:0000313" key="2">
    <source>
        <dbReference type="EnsemblMetazoa" id="AATE016416-PA.1"/>
    </source>
</evidence>
<dbReference type="EnsemblMetazoa" id="AATE016416-RA">
    <property type="protein sequence ID" value="AATE016416-PA.1"/>
    <property type="gene ID" value="AATE016416"/>
</dbReference>
<sequence>MRTGNDHAQGYTGEDDFRRKRATDRGRSDQHGRFHLLHHVGKVLHHSVIFGIVRLVSAEPPLGPALRQQTIDVEHPDLVAGRLQLAALGLHGLHHQIGDTDGRLARPEKHERVLRDALAGEALRGEQAGHRHRCRALDVVVERAVRVAELVQEAERVVVAKVLELDERVLAVPLHDGLHELVDELVVLRALHARVPQADVQWILQQVLVVRADVDHDRQTLVRRNAGEGRVERELTDRNAHTAGTQIAQPENALTVRHDDRAHVRFRPVAQHIVHVPTVVDRHEQTARPPVLLVARDRDAAQFQLLLLRLEPGRLQSVDAEDLALLEREREPLVQPRVAQMVDALHHRRHDDVARHLMVVARLDGLDGGRRRRFVWSQEALQPYTIKLDQSGGASRSTRWTPVPIVNVKITQV</sequence>
<dbReference type="AlphaFoldDB" id="A0A182JE73"/>
<feature type="region of interest" description="Disordered" evidence="1">
    <location>
        <begin position="1"/>
        <end position="30"/>
    </location>
</feature>
<proteinExistence type="predicted"/>